<dbReference type="InterPro" id="IPR005198">
    <property type="entry name" value="Glyco_hydro_76"/>
</dbReference>
<evidence type="ECO:0000256" key="2">
    <source>
        <dbReference type="SAM" id="Phobius"/>
    </source>
</evidence>
<feature type="region of interest" description="Disordered" evidence="1">
    <location>
        <begin position="446"/>
        <end position="470"/>
    </location>
</feature>
<dbReference type="InterPro" id="IPR008928">
    <property type="entry name" value="6-hairpin_glycosidase_sf"/>
</dbReference>
<name>A0ABR2ZT74_9AGAR</name>
<accession>A0ABR2ZT74</accession>
<feature type="compositionally biased region" description="Polar residues" evidence="1">
    <location>
        <begin position="345"/>
        <end position="355"/>
    </location>
</feature>
<keyword evidence="2" id="KW-0472">Membrane</keyword>
<gene>
    <name evidence="3" type="ORF">AAF712_009153</name>
</gene>
<dbReference type="Pfam" id="PF03663">
    <property type="entry name" value="Glyco_hydro_76"/>
    <property type="match status" value="1"/>
</dbReference>
<feature type="transmembrane region" description="Helical" evidence="2">
    <location>
        <begin position="359"/>
        <end position="382"/>
    </location>
</feature>
<keyword evidence="4" id="KW-1185">Reference proteome</keyword>
<sequence>MNVEDKSQTLRTYGIAAAEAYDAYKDNAFLGWAETTWNSARPFIISDSDVQSGKALGKSTVVQKSCSGASLAGGGFWASQFHTFTLIAIDVSSVLLANRPLFSRLGYEKHGVFCLQSSSIVDFYTESVDARSFFILSGLLAEATGNQTYLDAASQSLNFIHDHLYNSQHIVDDGIKSDTCTTQTSFAFPYNSAYMIEGMSILSTITKNQSTLQLNLATLRLRDTLAATVYNKAWQKDNGVISYGSGNSGDWNMVHALSTVYRRNSTEPDLRSYIRDYLTVQYNALSDLATAGSSIYGSSWIGPPGTQLDPVNQTTALTVLISGIALRNTTASSVPPPVESGGTPSGSNTAGGTRSSTGAIVGGSIGGVVLLIGIGIGVWWLLRRRRRHQQKADKTAGIYAERPPVSNDSRSDYSREVSSFPGYSSSGGESMRSLGRINRHLTPVRLSVPPSSQWSSAASSTDQGTSSVSELAEELKALRLQHSRIQERIWEEEDGPPPEYDSIRSAGREQYRDEKGR</sequence>
<keyword evidence="2" id="KW-0812">Transmembrane</keyword>
<dbReference type="Proteomes" id="UP001437256">
    <property type="component" value="Unassembled WGS sequence"/>
</dbReference>
<evidence type="ECO:0000313" key="4">
    <source>
        <dbReference type="Proteomes" id="UP001437256"/>
    </source>
</evidence>
<feature type="region of interest" description="Disordered" evidence="1">
    <location>
        <begin position="331"/>
        <end position="355"/>
    </location>
</feature>
<feature type="compositionally biased region" description="Low complexity" evidence="1">
    <location>
        <begin position="447"/>
        <end position="460"/>
    </location>
</feature>
<evidence type="ECO:0008006" key="5">
    <source>
        <dbReference type="Google" id="ProtNLM"/>
    </source>
</evidence>
<dbReference type="SUPFAM" id="SSF48208">
    <property type="entry name" value="Six-hairpin glycosidases"/>
    <property type="match status" value="1"/>
</dbReference>
<keyword evidence="2" id="KW-1133">Transmembrane helix</keyword>
<protein>
    <recommendedName>
        <fullName evidence="5">Glycoside hydrolase family 76 protein</fullName>
    </recommendedName>
</protein>
<proteinExistence type="predicted"/>
<organism evidence="3 4">
    <name type="scientific">Marasmius tenuissimus</name>
    <dbReference type="NCBI Taxonomy" id="585030"/>
    <lineage>
        <taxon>Eukaryota</taxon>
        <taxon>Fungi</taxon>
        <taxon>Dikarya</taxon>
        <taxon>Basidiomycota</taxon>
        <taxon>Agaricomycotina</taxon>
        <taxon>Agaricomycetes</taxon>
        <taxon>Agaricomycetidae</taxon>
        <taxon>Agaricales</taxon>
        <taxon>Marasmiineae</taxon>
        <taxon>Marasmiaceae</taxon>
        <taxon>Marasmius</taxon>
    </lineage>
</organism>
<dbReference type="EMBL" id="JBBXMP010000070">
    <property type="protein sequence ID" value="KAL0063963.1"/>
    <property type="molecule type" value="Genomic_DNA"/>
</dbReference>
<feature type="region of interest" description="Disordered" evidence="1">
    <location>
        <begin position="391"/>
        <end position="432"/>
    </location>
</feature>
<feature type="region of interest" description="Disordered" evidence="1">
    <location>
        <begin position="486"/>
        <end position="517"/>
    </location>
</feature>
<dbReference type="Gene3D" id="1.50.10.20">
    <property type="match status" value="1"/>
</dbReference>
<reference evidence="3 4" key="1">
    <citation type="submission" date="2024-05" db="EMBL/GenBank/DDBJ databases">
        <title>A draft genome resource for the thread blight pathogen Marasmius tenuissimus strain MS-2.</title>
        <authorList>
            <person name="Yulfo-Soto G.E."/>
            <person name="Baruah I.K."/>
            <person name="Amoako-Attah I."/>
            <person name="Bukari Y."/>
            <person name="Meinhardt L.W."/>
            <person name="Bailey B.A."/>
            <person name="Cohen S.P."/>
        </authorList>
    </citation>
    <scope>NUCLEOTIDE SEQUENCE [LARGE SCALE GENOMIC DNA]</scope>
    <source>
        <strain evidence="3 4">MS-2</strain>
    </source>
</reference>
<feature type="compositionally biased region" description="Basic and acidic residues" evidence="1">
    <location>
        <begin position="506"/>
        <end position="517"/>
    </location>
</feature>
<evidence type="ECO:0000313" key="3">
    <source>
        <dbReference type="EMBL" id="KAL0063963.1"/>
    </source>
</evidence>
<evidence type="ECO:0000256" key="1">
    <source>
        <dbReference type="SAM" id="MobiDB-lite"/>
    </source>
</evidence>
<comment type="caution">
    <text evidence="3">The sequence shown here is derived from an EMBL/GenBank/DDBJ whole genome shotgun (WGS) entry which is preliminary data.</text>
</comment>